<keyword evidence="3 7" id="KW-0808">Transferase</keyword>
<accession>A0ABZ0UJY5</accession>
<dbReference type="PANTHER" id="PTHR43378:SF2">
    <property type="entry name" value="UDP-3-O-ACYLGLUCOSAMINE N-ACYLTRANSFERASE 1, MITOCHONDRIAL-RELATED"/>
    <property type="match status" value="1"/>
</dbReference>
<evidence type="ECO:0000313" key="10">
    <source>
        <dbReference type="Proteomes" id="UP001327219"/>
    </source>
</evidence>
<comment type="catalytic activity">
    <reaction evidence="7">
        <text>a UDP-3-O-[(3R)-3-hydroxyacyl]-alpha-D-glucosamine + a (3R)-hydroxyacyl-[ACP] = a UDP-2-N,3-O-bis[(3R)-3-hydroxyacyl]-alpha-D-glucosamine + holo-[ACP] + H(+)</text>
        <dbReference type="Rhea" id="RHEA:53836"/>
        <dbReference type="Rhea" id="RHEA-COMP:9685"/>
        <dbReference type="Rhea" id="RHEA-COMP:9945"/>
        <dbReference type="ChEBI" id="CHEBI:15378"/>
        <dbReference type="ChEBI" id="CHEBI:64479"/>
        <dbReference type="ChEBI" id="CHEBI:78827"/>
        <dbReference type="ChEBI" id="CHEBI:137740"/>
        <dbReference type="ChEBI" id="CHEBI:137748"/>
        <dbReference type="EC" id="2.3.1.191"/>
    </reaction>
</comment>
<dbReference type="EMBL" id="CP110820">
    <property type="protein sequence ID" value="WPX96426.1"/>
    <property type="molecule type" value="Genomic_DNA"/>
</dbReference>
<comment type="pathway">
    <text evidence="7">Bacterial outer membrane biogenesis; LPS lipid A biosynthesis.</text>
</comment>
<evidence type="ECO:0000256" key="6">
    <source>
        <dbReference type="ARBA" id="ARBA00023315"/>
    </source>
</evidence>
<gene>
    <name evidence="7" type="primary">lpxD</name>
    <name evidence="9" type="ORF">Bandiella_00540</name>
</gene>
<dbReference type="InterPro" id="IPR001451">
    <property type="entry name" value="Hexapep"/>
</dbReference>
<dbReference type="EC" id="2.3.1.191" evidence="7"/>
<name>A0ABZ0UJY5_9RICK</name>
<comment type="function">
    <text evidence="7">Catalyzes the N-acylation of UDP-3-O-acylglucosamine using 3-hydroxyacyl-ACP as the acyl donor. Is involved in the biosynthesis of lipid A, a phosphorylated glycolipid that anchors the lipopolysaccharide to the outer membrane of the cell.</text>
</comment>
<evidence type="ECO:0000256" key="1">
    <source>
        <dbReference type="ARBA" id="ARBA00022516"/>
    </source>
</evidence>
<protein>
    <recommendedName>
        <fullName evidence="7">UDP-3-O-acylglucosamine N-acyltransferase</fullName>
        <ecNumber evidence="7">2.3.1.191</ecNumber>
    </recommendedName>
</protein>
<dbReference type="Pfam" id="PF00132">
    <property type="entry name" value="Hexapep"/>
    <property type="match status" value="2"/>
</dbReference>
<proteinExistence type="inferred from homology"/>
<keyword evidence="5 7" id="KW-0443">Lipid metabolism</keyword>
<feature type="domain" description="UDP-3-O-[3-hydroxymyristoyl] glucosamine N-acyltransferase non-repeat region" evidence="8">
    <location>
        <begin position="35"/>
        <end position="101"/>
    </location>
</feature>
<dbReference type="Gene3D" id="2.160.10.10">
    <property type="entry name" value="Hexapeptide repeat proteins"/>
    <property type="match status" value="1"/>
</dbReference>
<evidence type="ECO:0000256" key="7">
    <source>
        <dbReference type="HAMAP-Rule" id="MF_00523"/>
    </source>
</evidence>
<dbReference type="RefSeq" id="WP_323733237.1">
    <property type="nucleotide sequence ID" value="NZ_CP110820.1"/>
</dbReference>
<sequence length="337" mass="36187">MQKDFFYEKSGPFQLGQLIEEINIDAEILGDSSLMVSGVSTLIAAKKSEVAFFYNVKYTEDLRSTKAGVCILKEEHKEYAPKNITLVVMQNPRLLYALLIEKFYPQRKSESYISELAVVKPSARVGSNCVILEGVIIGKNSIIGDGVFIGCNTVIGDGVRIGDNTRIDTNVTVVYAMIGSGCHIYSGVRIGQDGFGFIPGGPKIRHVGIVEIGNNVEIGANTCIDKGTLENTVIKDNCKIDNLVQIGHNVEIGRGTIIAAQTGISGSTKIGENVMLGGQTGIAGHLKVGDKAMAAGKSGIINDIEAGGVVAGYPAIKINDWHRQNIFLKKQIKKSEV</sequence>
<keyword evidence="6 7" id="KW-0012">Acyltransferase</keyword>
<dbReference type="HAMAP" id="MF_00523">
    <property type="entry name" value="LpxD"/>
    <property type="match status" value="1"/>
</dbReference>
<feature type="active site" description="Proton acceptor" evidence="7">
    <location>
        <position position="248"/>
    </location>
</feature>
<dbReference type="PANTHER" id="PTHR43378">
    <property type="entry name" value="UDP-3-O-ACYLGLUCOSAMINE N-ACYLTRANSFERASE"/>
    <property type="match status" value="1"/>
</dbReference>
<evidence type="ECO:0000313" key="9">
    <source>
        <dbReference type="EMBL" id="WPX96426.1"/>
    </source>
</evidence>
<evidence type="ECO:0000256" key="5">
    <source>
        <dbReference type="ARBA" id="ARBA00023098"/>
    </source>
</evidence>
<keyword evidence="2 7" id="KW-0441">Lipid A biosynthesis</keyword>
<reference evidence="9 10" key="1">
    <citation type="submission" date="2022-11" db="EMBL/GenBank/DDBJ databases">
        <title>Host association and intracellularity evolved multiple times independently in the Rickettsiales.</title>
        <authorList>
            <person name="Castelli M."/>
            <person name="Nardi T."/>
            <person name="Gammuto L."/>
            <person name="Bellinzona G."/>
            <person name="Sabaneyeva E."/>
            <person name="Potekhin A."/>
            <person name="Serra V."/>
            <person name="Petroni G."/>
            <person name="Sassera D."/>
        </authorList>
    </citation>
    <scope>NUCLEOTIDE SEQUENCE [LARGE SCALE GENOMIC DNA]</scope>
    <source>
        <strain evidence="9 10">NDG2</strain>
    </source>
</reference>
<dbReference type="Proteomes" id="UP001327219">
    <property type="component" value="Chromosome"/>
</dbReference>
<dbReference type="Pfam" id="PF04613">
    <property type="entry name" value="LpxD"/>
    <property type="match status" value="1"/>
</dbReference>
<comment type="similarity">
    <text evidence="7">Belongs to the transferase hexapeptide repeat family. LpxD subfamily.</text>
</comment>
<dbReference type="NCBIfam" id="TIGR01853">
    <property type="entry name" value="lipid_A_lpxD"/>
    <property type="match status" value="1"/>
</dbReference>
<dbReference type="InterPro" id="IPR011004">
    <property type="entry name" value="Trimer_LpxA-like_sf"/>
</dbReference>
<dbReference type="CDD" id="cd03352">
    <property type="entry name" value="LbH_LpxD"/>
    <property type="match status" value="1"/>
</dbReference>
<keyword evidence="1 7" id="KW-0444">Lipid biosynthesis</keyword>
<keyword evidence="10" id="KW-1185">Reference proteome</keyword>
<organism evidence="9 10">
    <name type="scientific">Candidatus Bandiella euplotis</name>
    <dbReference type="NCBI Taxonomy" id="1664265"/>
    <lineage>
        <taxon>Bacteria</taxon>
        <taxon>Pseudomonadati</taxon>
        <taxon>Pseudomonadota</taxon>
        <taxon>Alphaproteobacteria</taxon>
        <taxon>Rickettsiales</taxon>
        <taxon>Candidatus Midichloriaceae</taxon>
        <taxon>Candidatus Bandiella</taxon>
    </lineage>
</organism>
<comment type="subunit">
    <text evidence="7">Homotrimer.</text>
</comment>
<dbReference type="Gene3D" id="3.40.1390.10">
    <property type="entry name" value="MurE/MurF, N-terminal domain"/>
    <property type="match status" value="1"/>
</dbReference>
<evidence type="ECO:0000256" key="4">
    <source>
        <dbReference type="ARBA" id="ARBA00022737"/>
    </source>
</evidence>
<dbReference type="InterPro" id="IPR007691">
    <property type="entry name" value="LpxD"/>
</dbReference>
<dbReference type="NCBIfam" id="NF002060">
    <property type="entry name" value="PRK00892.1"/>
    <property type="match status" value="1"/>
</dbReference>
<evidence type="ECO:0000259" key="8">
    <source>
        <dbReference type="Pfam" id="PF04613"/>
    </source>
</evidence>
<dbReference type="SUPFAM" id="SSF51161">
    <property type="entry name" value="Trimeric LpxA-like enzymes"/>
    <property type="match status" value="1"/>
</dbReference>
<evidence type="ECO:0000256" key="2">
    <source>
        <dbReference type="ARBA" id="ARBA00022556"/>
    </source>
</evidence>
<dbReference type="InterPro" id="IPR020573">
    <property type="entry name" value="UDP_GlcNAc_AcTrfase_non-rep"/>
</dbReference>
<keyword evidence="4 7" id="KW-0677">Repeat</keyword>
<evidence type="ECO:0000256" key="3">
    <source>
        <dbReference type="ARBA" id="ARBA00022679"/>
    </source>
</evidence>